<sequence length="187" mass="21566">MKYYLIIAFLFLSANAYSQNVDESTFEKAINQCNLFILNEKKIPIKENNFKIMLVGNYLDSVSILNGRSVNIGTGDVRFLNIKIESSDPAYVRADSLKIFKNLEFLSKEPDTVFESFNFINTSGLTFEVFKISKTKKGYSGLSDFFLTKKNNIFFYFYFYGDNLVEQKKNIIKILETYLNCVSIISV</sequence>
<dbReference type="Proteomes" id="UP000616201">
    <property type="component" value="Unassembled WGS sequence"/>
</dbReference>
<accession>A0A928YP84</accession>
<feature type="chain" id="PRO_5037794739" evidence="1">
    <location>
        <begin position="19"/>
        <end position="187"/>
    </location>
</feature>
<evidence type="ECO:0000313" key="2">
    <source>
        <dbReference type="EMBL" id="MBE8712679.1"/>
    </source>
</evidence>
<keyword evidence="1" id="KW-0732">Signal</keyword>
<dbReference type="RefSeq" id="WP_196936589.1">
    <property type="nucleotide sequence ID" value="NZ_MU158698.1"/>
</dbReference>
<feature type="signal peptide" evidence="1">
    <location>
        <begin position="1"/>
        <end position="18"/>
    </location>
</feature>
<evidence type="ECO:0000256" key="1">
    <source>
        <dbReference type="SAM" id="SignalP"/>
    </source>
</evidence>
<comment type="caution">
    <text evidence="2">The sequence shown here is derived from an EMBL/GenBank/DDBJ whole genome shotgun (WGS) entry which is preliminary data.</text>
</comment>
<keyword evidence="3" id="KW-1185">Reference proteome</keyword>
<dbReference type="AlphaFoldDB" id="A0A928YP84"/>
<organism evidence="2 3">
    <name type="scientific">Sphingobacterium hungaricum</name>
    <dbReference type="NCBI Taxonomy" id="2082723"/>
    <lineage>
        <taxon>Bacteria</taxon>
        <taxon>Pseudomonadati</taxon>
        <taxon>Bacteroidota</taxon>
        <taxon>Sphingobacteriia</taxon>
        <taxon>Sphingobacteriales</taxon>
        <taxon>Sphingobacteriaceae</taxon>
        <taxon>Sphingobacterium</taxon>
    </lineage>
</organism>
<protein>
    <submittedName>
        <fullName evidence="2">Uncharacterized protein</fullName>
    </submittedName>
</protein>
<dbReference type="EMBL" id="PRDK01000002">
    <property type="protein sequence ID" value="MBE8712679.1"/>
    <property type="molecule type" value="Genomic_DNA"/>
</dbReference>
<name>A0A928YP84_9SPHI</name>
<evidence type="ECO:0000313" key="3">
    <source>
        <dbReference type="Proteomes" id="UP000616201"/>
    </source>
</evidence>
<reference evidence="2" key="1">
    <citation type="submission" date="2018-02" db="EMBL/GenBank/DDBJ databases">
        <authorList>
            <person name="Vasarhelyi B.M."/>
            <person name="Deshmukh S."/>
            <person name="Balint B."/>
            <person name="Kukolya J."/>
        </authorList>
    </citation>
    <scope>NUCLEOTIDE SEQUENCE</scope>
    <source>
        <strain evidence="2">KB22</strain>
    </source>
</reference>
<gene>
    <name evidence="2" type="ORF">C4F49_03155</name>
</gene>
<proteinExistence type="predicted"/>